<dbReference type="PROSITE" id="PS51257">
    <property type="entry name" value="PROKAR_LIPOPROTEIN"/>
    <property type="match status" value="1"/>
</dbReference>
<evidence type="ECO:0000313" key="3">
    <source>
        <dbReference type="Proteomes" id="UP000676194"/>
    </source>
</evidence>
<name>A0A8E6EUE8_9BACT</name>
<dbReference type="EMBL" id="CP074694">
    <property type="protein sequence ID" value="QVL31162.1"/>
    <property type="molecule type" value="Genomic_DNA"/>
</dbReference>
<feature type="compositionally biased region" description="Polar residues" evidence="1">
    <location>
        <begin position="151"/>
        <end position="160"/>
    </location>
</feature>
<gene>
    <name evidence="2" type="ORF">KIH39_20275</name>
</gene>
<dbReference type="RefSeq" id="WP_213495043.1">
    <property type="nucleotide sequence ID" value="NZ_CP074694.1"/>
</dbReference>
<proteinExistence type="predicted"/>
<accession>A0A8E6EUE8</accession>
<sequence>MKARNAWFYLLAGLPAASGCSLYQSGLYNLGNEPKMTWSSHHLTHDIQKQARITWGEYVQAHPGECFSRYFEDGFLDGYVDYLDNGGTGEPPAMPPQRYRKNKFMTPEGYSAIEDYFAGFRLGSRIAIASGIRDTLVVPILIPLGNVPGNSSRSVSQGVYNSAGASSPVTPPSVPALGGIETLPAPKAVDEPAAENK</sequence>
<feature type="compositionally biased region" description="Basic and acidic residues" evidence="1">
    <location>
        <begin position="188"/>
        <end position="197"/>
    </location>
</feature>
<keyword evidence="3" id="KW-1185">Reference proteome</keyword>
<feature type="region of interest" description="Disordered" evidence="1">
    <location>
        <begin position="151"/>
        <end position="197"/>
    </location>
</feature>
<evidence type="ECO:0000256" key="1">
    <source>
        <dbReference type="SAM" id="MobiDB-lite"/>
    </source>
</evidence>
<organism evidence="2 3">
    <name type="scientific">Telmatocola sphagniphila</name>
    <dbReference type="NCBI Taxonomy" id="1123043"/>
    <lineage>
        <taxon>Bacteria</taxon>
        <taxon>Pseudomonadati</taxon>
        <taxon>Planctomycetota</taxon>
        <taxon>Planctomycetia</taxon>
        <taxon>Gemmatales</taxon>
        <taxon>Gemmataceae</taxon>
    </lineage>
</organism>
<dbReference type="Proteomes" id="UP000676194">
    <property type="component" value="Chromosome"/>
</dbReference>
<dbReference type="AlphaFoldDB" id="A0A8E6EUE8"/>
<dbReference type="KEGG" id="tsph:KIH39_20275"/>
<protein>
    <submittedName>
        <fullName evidence="2">Uncharacterized protein</fullName>
    </submittedName>
</protein>
<reference evidence="2" key="1">
    <citation type="submission" date="2021-05" db="EMBL/GenBank/DDBJ databases">
        <title>Complete genome sequence of the cellulolytic planctomycete Telmatocola sphagniphila SP2T and characterization of the first cellulase from planctomycetes.</title>
        <authorList>
            <person name="Rakitin A.L."/>
            <person name="Beletsky A.V."/>
            <person name="Naumoff D.G."/>
            <person name="Kulichevskaya I.S."/>
            <person name="Mardanov A.V."/>
            <person name="Ravin N.V."/>
            <person name="Dedysh S.N."/>
        </authorList>
    </citation>
    <scope>NUCLEOTIDE SEQUENCE</scope>
    <source>
        <strain evidence="2">SP2T</strain>
    </source>
</reference>
<evidence type="ECO:0000313" key="2">
    <source>
        <dbReference type="EMBL" id="QVL31162.1"/>
    </source>
</evidence>